<dbReference type="EMBL" id="JACSCY010000004">
    <property type="protein sequence ID" value="MBC6610622.1"/>
    <property type="molecule type" value="Genomic_DNA"/>
</dbReference>
<evidence type="ECO:0000313" key="3">
    <source>
        <dbReference type="Proteomes" id="UP000622017"/>
    </source>
</evidence>
<name>A0ABR7MHQ3_9BACT</name>
<dbReference type="Proteomes" id="UP000622017">
    <property type="component" value="Unassembled WGS sequence"/>
</dbReference>
<keyword evidence="2" id="KW-0378">Hydrolase</keyword>
<organism evidence="2 3">
    <name type="scientific">Hymenobacter citatus</name>
    <dbReference type="NCBI Taxonomy" id="2763506"/>
    <lineage>
        <taxon>Bacteria</taxon>
        <taxon>Pseudomonadati</taxon>
        <taxon>Bacteroidota</taxon>
        <taxon>Cytophagia</taxon>
        <taxon>Cytophagales</taxon>
        <taxon>Hymenobacteraceae</taxon>
        <taxon>Hymenobacter</taxon>
    </lineage>
</organism>
<feature type="domain" description="Cysteine-rich CPCC" evidence="1">
    <location>
        <begin position="11"/>
        <end position="86"/>
    </location>
</feature>
<dbReference type="InterPro" id="IPR025983">
    <property type="entry name" value="Cys_rich_CPCC"/>
</dbReference>
<protein>
    <submittedName>
        <fullName evidence="2">Hydrolase</fullName>
    </submittedName>
</protein>
<reference evidence="2 3" key="1">
    <citation type="submission" date="2020-08" db="EMBL/GenBank/DDBJ databases">
        <title>Hymenobacter sp.</title>
        <authorList>
            <person name="Kim M.K."/>
        </authorList>
    </citation>
    <scope>NUCLEOTIDE SEQUENCE [LARGE SCALE GENOMIC DNA]</scope>
    <source>
        <strain evidence="2 3">BT507</strain>
    </source>
</reference>
<dbReference type="Pfam" id="PF14206">
    <property type="entry name" value="Cys_rich_CPCC"/>
    <property type="match status" value="1"/>
</dbReference>
<comment type="caution">
    <text evidence="2">The sequence shown here is derived from an EMBL/GenBank/DDBJ whole genome shotgun (WGS) entry which is preliminary data.</text>
</comment>
<keyword evidence="3" id="KW-1185">Reference proteome</keyword>
<evidence type="ECO:0000259" key="1">
    <source>
        <dbReference type="Pfam" id="PF14206"/>
    </source>
</evidence>
<evidence type="ECO:0000313" key="2">
    <source>
        <dbReference type="EMBL" id="MBC6610622.1"/>
    </source>
</evidence>
<dbReference type="GO" id="GO:0016787">
    <property type="term" value="F:hydrolase activity"/>
    <property type="evidence" value="ECO:0007669"/>
    <property type="project" value="UniProtKB-KW"/>
</dbReference>
<gene>
    <name evidence="2" type="ORF">H8B15_06795</name>
</gene>
<accession>A0ABR7MHQ3</accession>
<sequence>MERKKNSFGLYQCFCCDYFTFSEANTHTFDICPVCFWEDDRVQVANPTYAGGANTVSLLQARKNFALFGVSDPTLRQNVRSPHEDELP</sequence>
<proteinExistence type="predicted"/>